<reference evidence="2 3" key="1">
    <citation type="submission" date="2017-03" db="EMBL/GenBank/DDBJ databases">
        <title>Genomes of endolithic fungi from Antarctica.</title>
        <authorList>
            <person name="Coleine C."/>
            <person name="Masonjones S."/>
            <person name="Stajich J.E."/>
        </authorList>
    </citation>
    <scope>NUCLEOTIDE SEQUENCE [LARGE SCALE GENOMIC DNA]</scope>
    <source>
        <strain evidence="2 3">CCFEE 6315</strain>
    </source>
</reference>
<evidence type="ECO:0000313" key="2">
    <source>
        <dbReference type="EMBL" id="TKA27215.1"/>
    </source>
</evidence>
<keyword evidence="3" id="KW-1185">Reference proteome</keyword>
<accession>A0A4U0TZJ8</accession>
<evidence type="ECO:0000313" key="3">
    <source>
        <dbReference type="Proteomes" id="UP000308549"/>
    </source>
</evidence>
<dbReference type="OrthoDB" id="3546279at2759"/>
<dbReference type="PANTHER" id="PTHR47784:SF5">
    <property type="entry name" value="STEROL UPTAKE CONTROL PROTEIN 2"/>
    <property type="match status" value="1"/>
</dbReference>
<comment type="caution">
    <text evidence="2">The sequence shown here is derived from an EMBL/GenBank/DDBJ whole genome shotgun (WGS) entry which is preliminary data.</text>
</comment>
<dbReference type="PANTHER" id="PTHR47784">
    <property type="entry name" value="STEROL UPTAKE CONTROL PROTEIN 2"/>
    <property type="match status" value="1"/>
</dbReference>
<dbReference type="EMBL" id="NAJL01000024">
    <property type="protein sequence ID" value="TKA27215.1"/>
    <property type="molecule type" value="Genomic_DNA"/>
</dbReference>
<name>A0A4U0TZJ8_9PEZI</name>
<proteinExistence type="predicted"/>
<dbReference type="Proteomes" id="UP000308549">
    <property type="component" value="Unassembled WGS sequence"/>
</dbReference>
<dbReference type="InterPro" id="IPR053157">
    <property type="entry name" value="Sterol_Uptake_Regulator"/>
</dbReference>
<gene>
    <name evidence="2" type="ORF">B0A50_04552</name>
</gene>
<protein>
    <submittedName>
        <fullName evidence="2">Uncharacterized protein</fullName>
    </submittedName>
</protein>
<organism evidence="2 3">
    <name type="scientific">Salinomyces thailandicus</name>
    <dbReference type="NCBI Taxonomy" id="706561"/>
    <lineage>
        <taxon>Eukaryota</taxon>
        <taxon>Fungi</taxon>
        <taxon>Dikarya</taxon>
        <taxon>Ascomycota</taxon>
        <taxon>Pezizomycotina</taxon>
        <taxon>Dothideomycetes</taxon>
        <taxon>Dothideomycetidae</taxon>
        <taxon>Mycosphaerellales</taxon>
        <taxon>Teratosphaeriaceae</taxon>
        <taxon>Salinomyces</taxon>
    </lineage>
</organism>
<evidence type="ECO:0000256" key="1">
    <source>
        <dbReference type="SAM" id="MobiDB-lite"/>
    </source>
</evidence>
<feature type="region of interest" description="Disordered" evidence="1">
    <location>
        <begin position="21"/>
        <end position="41"/>
    </location>
</feature>
<dbReference type="GO" id="GO:0001228">
    <property type="term" value="F:DNA-binding transcription activator activity, RNA polymerase II-specific"/>
    <property type="evidence" value="ECO:0007669"/>
    <property type="project" value="TreeGrafter"/>
</dbReference>
<sequence>MAFPVLELEVLCDATHSSAATSDCPENSAGNQNATSSQSHQSPFTVLTGLIDRPIPGEHDESWMLDLDLLHHYLMHTNNILMGHYDTAQILRIWHEDMPKIALSSHYCMHALLGLTALHKAHVQPNIALMLRTRAVDHLDKALVLYREHGQQTTAKNANARFAFSWLVALFAYAVPPSVPPIDAMTELFLLVKGIDIVLGESWFSISQGPFAPVLAGGPQTPLITTAHKLPDGFDFGLDHLDYMLGSDIMLPDDRRTCVLILAELKQTYEFVLRQQGRCSVSSILCFPKQDSAPYSQLLKRRVPQALIILAHYCVLLDILDSRWWINGWSSNVVRDIMGSLDEQWQSWIEWPVRSVVWKSDREAHTIEPMGRL</sequence>
<dbReference type="AlphaFoldDB" id="A0A4U0TZJ8"/>